<feature type="transmembrane region" description="Helical" evidence="1">
    <location>
        <begin position="46"/>
        <end position="62"/>
    </location>
</feature>
<dbReference type="EMBL" id="MT141767">
    <property type="protein sequence ID" value="QJA70138.1"/>
    <property type="molecule type" value="Genomic_DNA"/>
</dbReference>
<sequence length="63" mass="7315">MSEQDRLQKMLNGTKEDAPFSCGMFREFRDNHFNHLKSDVMMNRKLLWVILGAIIAASIVDIM</sequence>
<organism evidence="2">
    <name type="scientific">viral metagenome</name>
    <dbReference type="NCBI Taxonomy" id="1070528"/>
    <lineage>
        <taxon>unclassified sequences</taxon>
        <taxon>metagenomes</taxon>
        <taxon>organismal metagenomes</taxon>
    </lineage>
</organism>
<evidence type="ECO:0000313" key="2">
    <source>
        <dbReference type="EMBL" id="QJA70138.1"/>
    </source>
</evidence>
<accession>A0A6M3JLL6</accession>
<dbReference type="AlphaFoldDB" id="A0A6M3JLL6"/>
<keyword evidence="1" id="KW-0472">Membrane</keyword>
<evidence type="ECO:0000256" key="1">
    <source>
        <dbReference type="SAM" id="Phobius"/>
    </source>
</evidence>
<name>A0A6M3JLL6_9ZZZZ</name>
<keyword evidence="1" id="KW-0812">Transmembrane</keyword>
<keyword evidence="1" id="KW-1133">Transmembrane helix</keyword>
<protein>
    <submittedName>
        <fullName evidence="2">Uncharacterized protein</fullName>
    </submittedName>
</protein>
<gene>
    <name evidence="2" type="ORF">MM415A03966_0004</name>
</gene>
<proteinExistence type="predicted"/>
<reference evidence="2" key="1">
    <citation type="submission" date="2020-03" db="EMBL/GenBank/DDBJ databases">
        <title>The deep terrestrial virosphere.</title>
        <authorList>
            <person name="Holmfeldt K."/>
            <person name="Nilsson E."/>
            <person name="Simone D."/>
            <person name="Lopez-Fernandez M."/>
            <person name="Wu X."/>
            <person name="de Brujin I."/>
            <person name="Lundin D."/>
            <person name="Andersson A."/>
            <person name="Bertilsson S."/>
            <person name="Dopson M."/>
        </authorList>
    </citation>
    <scope>NUCLEOTIDE SEQUENCE</scope>
    <source>
        <strain evidence="2">MM415A03966</strain>
    </source>
</reference>